<gene>
    <name evidence="2" type="ORF">Zmor_021017</name>
</gene>
<sequence length="105" mass="11466">MTATFFLTLVHLTSLNRRLPPSPAPVLHLVKNGCPSRQSSGNTSSVSILCSMHVNRNIGVEHARRVNNADEMGADTRLEGTFRGGRRRNGRQGKETTPRKAAETA</sequence>
<reference evidence="2" key="1">
    <citation type="journal article" date="2023" name="G3 (Bethesda)">
        <title>Whole genome assemblies of Zophobas morio and Tenebrio molitor.</title>
        <authorList>
            <person name="Kaur S."/>
            <person name="Stinson S.A."/>
            <person name="diCenzo G.C."/>
        </authorList>
    </citation>
    <scope>NUCLEOTIDE SEQUENCE</scope>
    <source>
        <strain evidence="2">QUZm001</strain>
    </source>
</reference>
<dbReference type="EMBL" id="JALNTZ010000006">
    <property type="protein sequence ID" value="KAJ3649264.1"/>
    <property type="molecule type" value="Genomic_DNA"/>
</dbReference>
<dbReference type="Proteomes" id="UP001168821">
    <property type="component" value="Unassembled WGS sequence"/>
</dbReference>
<keyword evidence="3" id="KW-1185">Reference proteome</keyword>
<protein>
    <submittedName>
        <fullName evidence="2">Uncharacterized protein</fullName>
    </submittedName>
</protein>
<evidence type="ECO:0000313" key="2">
    <source>
        <dbReference type="EMBL" id="KAJ3649264.1"/>
    </source>
</evidence>
<evidence type="ECO:0000313" key="3">
    <source>
        <dbReference type="Proteomes" id="UP001168821"/>
    </source>
</evidence>
<dbReference type="AlphaFoldDB" id="A0AA38I5K6"/>
<accession>A0AA38I5K6</accession>
<feature type="region of interest" description="Disordered" evidence="1">
    <location>
        <begin position="69"/>
        <end position="105"/>
    </location>
</feature>
<name>A0AA38I5K6_9CUCU</name>
<feature type="compositionally biased region" description="Basic and acidic residues" evidence="1">
    <location>
        <begin position="69"/>
        <end position="80"/>
    </location>
</feature>
<proteinExistence type="predicted"/>
<comment type="caution">
    <text evidence="2">The sequence shown here is derived from an EMBL/GenBank/DDBJ whole genome shotgun (WGS) entry which is preliminary data.</text>
</comment>
<organism evidence="2 3">
    <name type="scientific">Zophobas morio</name>
    <dbReference type="NCBI Taxonomy" id="2755281"/>
    <lineage>
        <taxon>Eukaryota</taxon>
        <taxon>Metazoa</taxon>
        <taxon>Ecdysozoa</taxon>
        <taxon>Arthropoda</taxon>
        <taxon>Hexapoda</taxon>
        <taxon>Insecta</taxon>
        <taxon>Pterygota</taxon>
        <taxon>Neoptera</taxon>
        <taxon>Endopterygota</taxon>
        <taxon>Coleoptera</taxon>
        <taxon>Polyphaga</taxon>
        <taxon>Cucujiformia</taxon>
        <taxon>Tenebrionidae</taxon>
        <taxon>Zophobas</taxon>
    </lineage>
</organism>
<evidence type="ECO:0000256" key="1">
    <source>
        <dbReference type="SAM" id="MobiDB-lite"/>
    </source>
</evidence>
<feature type="compositionally biased region" description="Basic and acidic residues" evidence="1">
    <location>
        <begin position="92"/>
        <end position="105"/>
    </location>
</feature>